<dbReference type="Gene3D" id="1.10.10.10">
    <property type="entry name" value="Winged helix-like DNA-binding domain superfamily/Winged helix DNA-binding domain"/>
    <property type="match status" value="1"/>
</dbReference>
<proteinExistence type="predicted"/>
<dbReference type="Proteomes" id="UP001172082">
    <property type="component" value="Unassembled WGS sequence"/>
</dbReference>
<evidence type="ECO:0000259" key="7">
    <source>
        <dbReference type="PROSITE" id="PS51755"/>
    </source>
</evidence>
<evidence type="ECO:0000256" key="1">
    <source>
        <dbReference type="ARBA" id="ARBA00022553"/>
    </source>
</evidence>
<dbReference type="InterPro" id="IPR016032">
    <property type="entry name" value="Sig_transdc_resp-reg_C-effctor"/>
</dbReference>
<feature type="modified residue" description="4-aspartylphosphate" evidence="4">
    <location>
        <position position="56"/>
    </location>
</feature>
<protein>
    <submittedName>
        <fullName evidence="8">Response regulator transcription factor</fullName>
    </submittedName>
</protein>
<dbReference type="SUPFAM" id="SSF52172">
    <property type="entry name" value="CheY-like"/>
    <property type="match status" value="1"/>
</dbReference>
<dbReference type="PANTHER" id="PTHR48111:SF40">
    <property type="entry name" value="PHOSPHATE REGULON TRANSCRIPTIONAL REGULATORY PROTEIN PHOB"/>
    <property type="match status" value="1"/>
</dbReference>
<dbReference type="InterPro" id="IPR011006">
    <property type="entry name" value="CheY-like_superfamily"/>
</dbReference>
<evidence type="ECO:0000259" key="6">
    <source>
        <dbReference type="PROSITE" id="PS50110"/>
    </source>
</evidence>
<feature type="domain" description="OmpR/PhoB-type" evidence="7">
    <location>
        <begin position="134"/>
        <end position="231"/>
    </location>
</feature>
<dbReference type="InterPro" id="IPR001867">
    <property type="entry name" value="OmpR/PhoB-type_DNA-bd"/>
</dbReference>
<organism evidence="8 9">
    <name type="scientific">Splendidivirga corallicola</name>
    <dbReference type="NCBI Taxonomy" id="3051826"/>
    <lineage>
        <taxon>Bacteria</taxon>
        <taxon>Pseudomonadati</taxon>
        <taxon>Bacteroidota</taxon>
        <taxon>Cytophagia</taxon>
        <taxon>Cytophagales</taxon>
        <taxon>Splendidivirgaceae</taxon>
        <taxon>Splendidivirga</taxon>
    </lineage>
</organism>
<keyword evidence="1 4" id="KW-0597">Phosphoprotein</keyword>
<dbReference type="CDD" id="cd17574">
    <property type="entry name" value="REC_OmpR"/>
    <property type="match status" value="1"/>
</dbReference>
<evidence type="ECO:0000256" key="5">
    <source>
        <dbReference type="PROSITE-ProRule" id="PRU01091"/>
    </source>
</evidence>
<dbReference type="Gene3D" id="3.40.50.2300">
    <property type="match status" value="1"/>
</dbReference>
<feature type="domain" description="Response regulatory" evidence="6">
    <location>
        <begin position="7"/>
        <end position="121"/>
    </location>
</feature>
<evidence type="ECO:0000313" key="8">
    <source>
        <dbReference type="EMBL" id="MDN5204071.1"/>
    </source>
</evidence>
<evidence type="ECO:0000313" key="9">
    <source>
        <dbReference type="Proteomes" id="UP001172082"/>
    </source>
</evidence>
<dbReference type="PROSITE" id="PS51755">
    <property type="entry name" value="OMPR_PHOB"/>
    <property type="match status" value="1"/>
</dbReference>
<dbReference type="InterPro" id="IPR001789">
    <property type="entry name" value="Sig_transdc_resp-reg_receiver"/>
</dbReference>
<dbReference type="PANTHER" id="PTHR48111">
    <property type="entry name" value="REGULATOR OF RPOS"/>
    <property type="match status" value="1"/>
</dbReference>
<keyword evidence="2" id="KW-0902">Two-component regulatory system</keyword>
<sequence length="239" mass="27527">MNKNGKKILLVEDDLNLGYVIKDNLEVQGFDVILCEDGVQGFEAFKKGKFNLCILDVMLPKKDGFSLAESIRFQDEQIPIIFLTAKSMKEDKIAGFKVGGDDYITKPFSIEELILRIEVFLKRTSYAASDADQLHCTNIGEYVFDHKNLLLTYKEIPKKLTQKEADILKLFCLRRGEVIKREEILNKIWGDDDYFLGRSLDVFISKLRKYLRNDKRLAIRNFHGVGFKLEIIDAGNVTF</sequence>
<dbReference type="InterPro" id="IPR039420">
    <property type="entry name" value="WalR-like"/>
</dbReference>
<dbReference type="InterPro" id="IPR036388">
    <property type="entry name" value="WH-like_DNA-bd_sf"/>
</dbReference>
<feature type="DNA-binding region" description="OmpR/PhoB-type" evidence="5">
    <location>
        <begin position="134"/>
        <end position="231"/>
    </location>
</feature>
<dbReference type="SMART" id="SM00448">
    <property type="entry name" value="REC"/>
    <property type="match status" value="1"/>
</dbReference>
<gene>
    <name evidence="8" type="ORF">QQ008_21950</name>
</gene>
<dbReference type="Gene3D" id="6.10.250.690">
    <property type="match status" value="1"/>
</dbReference>
<accession>A0ABT8KTK4</accession>
<comment type="caution">
    <text evidence="8">The sequence shown here is derived from an EMBL/GenBank/DDBJ whole genome shotgun (WGS) entry which is preliminary data.</text>
</comment>
<dbReference type="PROSITE" id="PS50110">
    <property type="entry name" value="RESPONSE_REGULATORY"/>
    <property type="match status" value="1"/>
</dbReference>
<dbReference type="Pfam" id="PF00486">
    <property type="entry name" value="Trans_reg_C"/>
    <property type="match status" value="1"/>
</dbReference>
<reference evidence="8" key="1">
    <citation type="submission" date="2023-06" db="EMBL/GenBank/DDBJ databases">
        <title>Genomic of Parafulvivirga corallium.</title>
        <authorList>
            <person name="Wang G."/>
        </authorList>
    </citation>
    <scope>NUCLEOTIDE SEQUENCE</scope>
    <source>
        <strain evidence="8">BMA10</strain>
    </source>
</reference>
<dbReference type="SUPFAM" id="SSF46894">
    <property type="entry name" value="C-terminal effector domain of the bipartite response regulators"/>
    <property type="match status" value="1"/>
</dbReference>
<keyword evidence="9" id="KW-1185">Reference proteome</keyword>
<dbReference type="RefSeq" id="WP_346754095.1">
    <property type="nucleotide sequence ID" value="NZ_JAUJEA010000009.1"/>
</dbReference>
<dbReference type="Pfam" id="PF00072">
    <property type="entry name" value="Response_reg"/>
    <property type="match status" value="1"/>
</dbReference>
<evidence type="ECO:0000256" key="4">
    <source>
        <dbReference type="PROSITE-ProRule" id="PRU00169"/>
    </source>
</evidence>
<dbReference type="SMART" id="SM00862">
    <property type="entry name" value="Trans_reg_C"/>
    <property type="match status" value="1"/>
</dbReference>
<name>A0ABT8KTK4_9BACT</name>
<dbReference type="EMBL" id="JAUJEA010000009">
    <property type="protein sequence ID" value="MDN5204071.1"/>
    <property type="molecule type" value="Genomic_DNA"/>
</dbReference>
<keyword evidence="3 5" id="KW-0238">DNA-binding</keyword>
<evidence type="ECO:0000256" key="3">
    <source>
        <dbReference type="ARBA" id="ARBA00023125"/>
    </source>
</evidence>
<evidence type="ECO:0000256" key="2">
    <source>
        <dbReference type="ARBA" id="ARBA00023012"/>
    </source>
</evidence>
<dbReference type="CDD" id="cd00383">
    <property type="entry name" value="trans_reg_C"/>
    <property type="match status" value="1"/>
</dbReference>